<dbReference type="GO" id="GO:0000422">
    <property type="term" value="P:autophagy of mitochondrion"/>
    <property type="evidence" value="ECO:0007669"/>
    <property type="project" value="TreeGrafter"/>
</dbReference>
<name>A0AAD5M657_PYTIN</name>
<evidence type="ECO:0000256" key="2">
    <source>
        <dbReference type="ARBA" id="ARBA00021099"/>
    </source>
</evidence>
<accession>A0AAD5M657</accession>
<dbReference type="Proteomes" id="UP001209570">
    <property type="component" value="Unassembled WGS sequence"/>
</dbReference>
<feature type="compositionally biased region" description="Basic and acidic residues" evidence="7">
    <location>
        <begin position="243"/>
        <end position="256"/>
    </location>
</feature>
<feature type="region of interest" description="Disordered" evidence="7">
    <location>
        <begin position="226"/>
        <end position="338"/>
    </location>
</feature>
<keyword evidence="5" id="KW-0072">Autophagy</keyword>
<evidence type="ECO:0000256" key="6">
    <source>
        <dbReference type="ARBA" id="ARBA00029833"/>
    </source>
</evidence>
<keyword evidence="4" id="KW-0833">Ubl conjugation pathway</keyword>
<evidence type="ECO:0000256" key="4">
    <source>
        <dbReference type="ARBA" id="ARBA00022786"/>
    </source>
</evidence>
<comment type="caution">
    <text evidence="8">The sequence shown here is derived from an EMBL/GenBank/DDBJ whole genome shotgun (WGS) entry which is preliminary data.</text>
</comment>
<dbReference type="GO" id="GO:0000045">
    <property type="term" value="P:autophagosome assembly"/>
    <property type="evidence" value="ECO:0007669"/>
    <property type="project" value="TreeGrafter"/>
</dbReference>
<organism evidence="8 9">
    <name type="scientific">Pythium insidiosum</name>
    <name type="common">Pythiosis disease agent</name>
    <dbReference type="NCBI Taxonomy" id="114742"/>
    <lineage>
        <taxon>Eukaryota</taxon>
        <taxon>Sar</taxon>
        <taxon>Stramenopiles</taxon>
        <taxon>Oomycota</taxon>
        <taxon>Peronosporomycetes</taxon>
        <taxon>Pythiales</taxon>
        <taxon>Pythiaceae</taxon>
        <taxon>Pythium</taxon>
    </lineage>
</organism>
<evidence type="ECO:0000313" key="9">
    <source>
        <dbReference type="Proteomes" id="UP001209570"/>
    </source>
</evidence>
<evidence type="ECO:0000256" key="7">
    <source>
        <dbReference type="SAM" id="MobiDB-lite"/>
    </source>
</evidence>
<gene>
    <name evidence="8" type="ORF">P43SY_008998</name>
</gene>
<dbReference type="PANTHER" id="PTHR14957">
    <property type="entry name" value="UBIQUITIN-LIKE-CONJUGATING ENZYME ATG10"/>
    <property type="match status" value="1"/>
</dbReference>
<dbReference type="GO" id="GO:0032446">
    <property type="term" value="P:protein modification by small protein conjugation"/>
    <property type="evidence" value="ECO:0007669"/>
    <property type="project" value="TreeGrafter"/>
</dbReference>
<dbReference type="GO" id="GO:0061651">
    <property type="term" value="F:Atg12 conjugating enzyme activity"/>
    <property type="evidence" value="ECO:0007669"/>
    <property type="project" value="TreeGrafter"/>
</dbReference>
<evidence type="ECO:0000313" key="8">
    <source>
        <dbReference type="EMBL" id="KAJ0403550.1"/>
    </source>
</evidence>
<dbReference type="GO" id="GO:0005829">
    <property type="term" value="C:cytosol"/>
    <property type="evidence" value="ECO:0007669"/>
    <property type="project" value="TreeGrafter"/>
</dbReference>
<evidence type="ECO:0000256" key="3">
    <source>
        <dbReference type="ARBA" id="ARBA00022679"/>
    </source>
</evidence>
<feature type="compositionally biased region" description="Low complexity" evidence="7">
    <location>
        <begin position="188"/>
        <end position="211"/>
    </location>
</feature>
<dbReference type="PANTHER" id="PTHR14957:SF1">
    <property type="entry name" value="UBIQUITIN-LIKE-CONJUGATING ENZYME ATG10"/>
    <property type="match status" value="1"/>
</dbReference>
<sequence length="367" mass="39389">MTWSYAAFLAEGAALVALSQRQKPETRDVERGEAMRWEWRHGKRPHVDGNAFLVSIGNTRRLKLLPSASALLDITDDADLIECECVSERALTSPLLWQIVDEDDSEALRRSPLCTTSVVLVDFHIVFHPVYQVPTLFFRACHQDGSPAAIDTQAFFGDHAKTGVIAMDEHPVMGLPFHVLHPPRLSLSSSRAGGKSGLLPPSSGSSASASSNTTGRAQYAFGSRILHPSGKENDHAANNAAKPQKDSSVAKKDRLAAIKPPRANKRRRSLVSGIPTPQISNAPVSKPTSLPPSAPSAIAAEETDAATACDAKQSVSDENSARESLPIPPPPPLPSALRELTTASEPGFWTARQAVAQSALRELQALE</sequence>
<evidence type="ECO:0000256" key="1">
    <source>
        <dbReference type="ARBA" id="ARBA00005696"/>
    </source>
</evidence>
<protein>
    <recommendedName>
        <fullName evidence="2">Ubiquitin-like-conjugating enzyme ATG10</fullName>
    </recommendedName>
    <alternativeName>
        <fullName evidence="6">Autophagy-related protein 10</fullName>
    </alternativeName>
</protein>
<evidence type="ECO:0000256" key="5">
    <source>
        <dbReference type="ARBA" id="ARBA00023006"/>
    </source>
</evidence>
<comment type="similarity">
    <text evidence="1">Belongs to the ATG10 family.</text>
</comment>
<feature type="region of interest" description="Disordered" evidence="7">
    <location>
        <begin position="188"/>
        <end position="214"/>
    </location>
</feature>
<keyword evidence="9" id="KW-1185">Reference proteome</keyword>
<dbReference type="EMBL" id="JAKCXM010000079">
    <property type="protein sequence ID" value="KAJ0403550.1"/>
    <property type="molecule type" value="Genomic_DNA"/>
</dbReference>
<feature type="compositionally biased region" description="Low complexity" evidence="7">
    <location>
        <begin position="295"/>
        <end position="311"/>
    </location>
</feature>
<proteinExistence type="inferred from homology"/>
<dbReference type="Gene3D" id="3.30.1460.50">
    <property type="match status" value="1"/>
</dbReference>
<keyword evidence="3" id="KW-0808">Transferase</keyword>
<dbReference type="Pfam" id="PF03987">
    <property type="entry name" value="Autophagy_act_C"/>
    <property type="match status" value="1"/>
</dbReference>
<dbReference type="AlphaFoldDB" id="A0AAD5M657"/>
<dbReference type="InterPro" id="IPR007135">
    <property type="entry name" value="Atg3/Atg10"/>
</dbReference>
<reference evidence="8" key="1">
    <citation type="submission" date="2021-12" db="EMBL/GenBank/DDBJ databases">
        <title>Prjna785345.</title>
        <authorList>
            <person name="Rujirawat T."/>
            <person name="Krajaejun T."/>
        </authorList>
    </citation>
    <scope>NUCLEOTIDE SEQUENCE</scope>
    <source>
        <strain evidence="8">Pi057C3</strain>
    </source>
</reference>